<dbReference type="InterPro" id="IPR000531">
    <property type="entry name" value="Beta-barrel_TonB"/>
</dbReference>
<organism evidence="12 13">
    <name type="scientific">SAR86 cluster bacterium BACL1 MAG-120920-bin57</name>
    <dbReference type="NCBI Taxonomy" id="1655571"/>
    <lineage>
        <taxon>Bacteria</taxon>
        <taxon>Pseudomonadati</taxon>
        <taxon>Pseudomonadota</taxon>
        <taxon>Gammaproteobacteria</taxon>
        <taxon>SAR86 cluster</taxon>
    </lineage>
</organism>
<dbReference type="InterPro" id="IPR037066">
    <property type="entry name" value="Plug_dom_sf"/>
</dbReference>
<dbReference type="PROSITE" id="PS52016">
    <property type="entry name" value="TONB_DEPENDENT_REC_3"/>
    <property type="match status" value="1"/>
</dbReference>
<dbReference type="SUPFAM" id="SSF56935">
    <property type="entry name" value="Porins"/>
    <property type="match status" value="1"/>
</dbReference>
<accession>A0A0R2PPU0</accession>
<evidence type="ECO:0000256" key="6">
    <source>
        <dbReference type="ARBA" id="ARBA00023136"/>
    </source>
</evidence>
<reference evidence="13" key="1">
    <citation type="submission" date="2015-10" db="EMBL/GenBank/DDBJ databases">
        <title>Metagenome-Assembled Genomes uncover a global brackish microbiome.</title>
        <authorList>
            <person name="Hugerth L.W."/>
            <person name="Larsson J."/>
            <person name="Alneberg J."/>
            <person name="Lindh M.V."/>
            <person name="Legrand C."/>
            <person name="Pinhassi J."/>
            <person name="Andersson A."/>
        </authorList>
    </citation>
    <scope>NUCLEOTIDE SEQUENCE [LARGE SCALE GENOMIC DNA]</scope>
</reference>
<dbReference type="Gene3D" id="2.170.130.10">
    <property type="entry name" value="TonB-dependent receptor, plug domain"/>
    <property type="match status" value="1"/>
</dbReference>
<dbReference type="Pfam" id="PF07715">
    <property type="entry name" value="Plug"/>
    <property type="match status" value="1"/>
</dbReference>
<evidence type="ECO:0000256" key="2">
    <source>
        <dbReference type="ARBA" id="ARBA00022448"/>
    </source>
</evidence>
<evidence type="ECO:0000256" key="9">
    <source>
        <dbReference type="RuleBase" id="RU003357"/>
    </source>
</evidence>
<protein>
    <submittedName>
        <fullName evidence="12">TonB-dependent receptor</fullName>
    </submittedName>
</protein>
<keyword evidence="4 8" id="KW-0812">Transmembrane</keyword>
<dbReference type="Pfam" id="PF00593">
    <property type="entry name" value="TonB_dep_Rec_b-barrel"/>
    <property type="match status" value="1"/>
</dbReference>
<keyword evidence="12" id="KW-0675">Receptor</keyword>
<dbReference type="Gene3D" id="2.40.170.20">
    <property type="entry name" value="TonB-dependent receptor, beta-barrel domain"/>
    <property type="match status" value="1"/>
</dbReference>
<dbReference type="PANTHER" id="PTHR30442">
    <property type="entry name" value="IRON III DICITRATE TRANSPORT PROTEIN FECA"/>
    <property type="match status" value="1"/>
</dbReference>
<evidence type="ECO:0000256" key="7">
    <source>
        <dbReference type="ARBA" id="ARBA00023237"/>
    </source>
</evidence>
<evidence type="ECO:0000313" key="12">
    <source>
        <dbReference type="EMBL" id="KRO39926.1"/>
    </source>
</evidence>
<comment type="subcellular location">
    <subcellularLocation>
        <location evidence="1 8">Cell outer membrane</location>
        <topology evidence="1 8">Multi-pass membrane protein</topology>
    </subcellularLocation>
</comment>
<evidence type="ECO:0000256" key="4">
    <source>
        <dbReference type="ARBA" id="ARBA00022692"/>
    </source>
</evidence>
<dbReference type="InterPro" id="IPR036942">
    <property type="entry name" value="Beta-barrel_TonB_sf"/>
</dbReference>
<dbReference type="Proteomes" id="UP000050874">
    <property type="component" value="Unassembled WGS sequence"/>
</dbReference>
<dbReference type="InterPro" id="IPR012910">
    <property type="entry name" value="Plug_dom"/>
</dbReference>
<dbReference type="AlphaFoldDB" id="A0A0R2PPU0"/>
<keyword evidence="6 8" id="KW-0472">Membrane</keyword>
<evidence type="ECO:0000256" key="3">
    <source>
        <dbReference type="ARBA" id="ARBA00022452"/>
    </source>
</evidence>
<dbReference type="EMBL" id="LIAV01000187">
    <property type="protein sequence ID" value="KRO39926.1"/>
    <property type="molecule type" value="Genomic_DNA"/>
</dbReference>
<feature type="domain" description="TonB-dependent receptor-like beta-barrel" evidence="10">
    <location>
        <begin position="302"/>
        <end position="699"/>
    </location>
</feature>
<keyword evidence="5 9" id="KW-0798">TonB box</keyword>
<keyword evidence="7 8" id="KW-0998">Cell outer membrane</keyword>
<feature type="non-terminal residue" evidence="12">
    <location>
        <position position="719"/>
    </location>
</feature>
<keyword evidence="3 8" id="KW-1134">Transmembrane beta strand</keyword>
<evidence type="ECO:0000256" key="1">
    <source>
        <dbReference type="ARBA" id="ARBA00004571"/>
    </source>
</evidence>
<comment type="caution">
    <text evidence="12">The sequence shown here is derived from an EMBL/GenBank/DDBJ whole genome shotgun (WGS) entry which is preliminary data.</text>
</comment>
<proteinExistence type="inferred from homology"/>
<feature type="domain" description="TonB-dependent receptor plug" evidence="11">
    <location>
        <begin position="49"/>
        <end position="158"/>
    </location>
</feature>
<evidence type="ECO:0000313" key="13">
    <source>
        <dbReference type="Proteomes" id="UP000050874"/>
    </source>
</evidence>
<evidence type="ECO:0000256" key="8">
    <source>
        <dbReference type="PROSITE-ProRule" id="PRU01360"/>
    </source>
</evidence>
<comment type="similarity">
    <text evidence="8 9">Belongs to the TonB-dependent receptor family.</text>
</comment>
<dbReference type="GO" id="GO:0009279">
    <property type="term" value="C:cell outer membrane"/>
    <property type="evidence" value="ECO:0007669"/>
    <property type="project" value="UniProtKB-SubCell"/>
</dbReference>
<evidence type="ECO:0000259" key="11">
    <source>
        <dbReference type="Pfam" id="PF07715"/>
    </source>
</evidence>
<evidence type="ECO:0000256" key="5">
    <source>
        <dbReference type="ARBA" id="ARBA00023077"/>
    </source>
</evidence>
<dbReference type="GO" id="GO:0033214">
    <property type="term" value="P:siderophore-iron import into cell"/>
    <property type="evidence" value="ECO:0007669"/>
    <property type="project" value="TreeGrafter"/>
</dbReference>
<dbReference type="PANTHER" id="PTHR30442:SF0">
    <property type="entry name" value="FE(3+) DICITRATE TRANSPORT PROTEIN FECA"/>
    <property type="match status" value="1"/>
</dbReference>
<name>A0A0R2PPU0_9GAMM</name>
<gene>
    <name evidence="12" type="ORF">ABR63_02415</name>
</gene>
<keyword evidence="2 8" id="KW-0813">Transport</keyword>
<evidence type="ECO:0000259" key="10">
    <source>
        <dbReference type="Pfam" id="PF00593"/>
    </source>
</evidence>
<dbReference type="InterPro" id="IPR039426">
    <property type="entry name" value="TonB-dep_rcpt-like"/>
</dbReference>
<sequence>MAIKSVKIAQQVNLLLLLLLTGIFSIAASELDLEQIESVTIIGSKVAATEVPGAASFLSNKDLEKTIDTDIHKILSLVPGVFFRAEDGHGLRPNISIRGTSMDRSAKITLMEDGILIAPAPYTSAAAYYFPTPGRMNAVEVLKGPSAISQGPSTVGGAINLVSTLIPELPSGKIVQEFGDNNMSRTHAFYGGTSGNLGALIETHEHSSNGFDSITGMNRDTGFNKSDLMAKLRYSWGDHELTLKMLEADETSEQTYVGLSQLSFQRDPRKRYGMSQYDEMANEANQTALIYKGRIGMLDIIATSWTNDYHRDWFKVDKANNLKAHGIADGIDDVIAAANLGNKDAQEILDGTKAVQVQLKHNNRYYRNEGMQLQASANFSHHEITFGLRDMKDAESRYQWYECFDQKPSSNNSALYACGSGYSGTNNRLRETAAISFFIQDTLRLGKLAITIGQRAEDYRQVENRWLDGGASRNIKDSNYSNKKSRGDYHTSGLGITYSANNNLKLIAGFHEGMSPVFNGAAEEADNLELGFRYNNELTSLEIIYFSSDYQNLVGTCSNSSGGNCEAGASFSGGKVDVSGLEMTSSRVFEGNNISYPISIAFTSTKAIFKNSFSNDDYWGTVMTGDDVPYIPSSVLAIQAGVITESGWSGYLRLLDHGGACSSAACGTYESIGPYSFLDLTLRKALNNNFDVYGVIENIMNNEDIASRAPKNGARSQKP</sequence>